<evidence type="ECO:0000313" key="4">
    <source>
        <dbReference type="Proteomes" id="UP000182661"/>
    </source>
</evidence>
<reference evidence="3 4" key="1">
    <citation type="submission" date="2016-02" db="EMBL/GenBank/DDBJ databases">
        <title>Genome sequencing of a beta-galactosidase producing bacteria Rhizobium sp. 59.</title>
        <authorList>
            <person name="Wang D."/>
            <person name="Kot W."/>
            <person name="Qin Y."/>
            <person name="Hansen L."/>
            <person name="Naqvi K."/>
            <person name="Rensing C."/>
        </authorList>
    </citation>
    <scope>NUCLEOTIDE SEQUENCE [LARGE SCALE GENOMIC DNA]</scope>
    <source>
        <strain evidence="3 4">59</strain>
    </source>
</reference>
<organism evidence="3 4">
    <name type="scientific">Pararhizobium antarcticum</name>
    <dbReference type="NCBI Taxonomy" id="1798805"/>
    <lineage>
        <taxon>Bacteria</taxon>
        <taxon>Pseudomonadati</taxon>
        <taxon>Pseudomonadota</taxon>
        <taxon>Alphaproteobacteria</taxon>
        <taxon>Hyphomicrobiales</taxon>
        <taxon>Rhizobiaceae</taxon>
        <taxon>Rhizobium/Agrobacterium group</taxon>
        <taxon>Pararhizobium</taxon>
    </lineage>
</organism>
<dbReference type="InterPro" id="IPR013736">
    <property type="entry name" value="Xaa-Pro_dipept_C"/>
</dbReference>
<comment type="caution">
    <text evidence="3">The sequence shown here is derived from an EMBL/GenBank/DDBJ whole genome shotgun (WGS) entry which is preliminary data.</text>
</comment>
<dbReference type="RefSeq" id="WP_071833664.1">
    <property type="nucleotide sequence ID" value="NZ_LSRP01000092.1"/>
</dbReference>
<dbReference type="Gene3D" id="1.10.3020.10">
    <property type="entry name" value="alpha-amino acid ester hydrolase ( Helical cap domain)"/>
    <property type="match status" value="1"/>
</dbReference>
<protein>
    <submittedName>
        <fullName evidence="3">Peptidase</fullName>
    </submittedName>
</protein>
<dbReference type="OrthoDB" id="9806163at2"/>
<dbReference type="InterPro" id="IPR029058">
    <property type="entry name" value="AB_hydrolase_fold"/>
</dbReference>
<dbReference type="Pfam" id="PF02129">
    <property type="entry name" value="Peptidase_S15"/>
    <property type="match status" value="1"/>
</dbReference>
<feature type="domain" description="Xaa-Pro dipeptidyl-peptidase C-terminal" evidence="2">
    <location>
        <begin position="286"/>
        <end position="543"/>
    </location>
</feature>
<gene>
    <name evidence="3" type="ORF">AX760_18945</name>
</gene>
<dbReference type="AlphaFoldDB" id="A0A657LSI9"/>
<proteinExistence type="predicted"/>
<accession>A0A657LSI9</accession>
<dbReference type="Proteomes" id="UP000182661">
    <property type="component" value="Unassembled WGS sequence"/>
</dbReference>
<dbReference type="InterPro" id="IPR000383">
    <property type="entry name" value="Xaa-Pro-like_dom"/>
</dbReference>
<dbReference type="Pfam" id="PF08530">
    <property type="entry name" value="PepX_C"/>
    <property type="match status" value="1"/>
</dbReference>
<dbReference type="InterPro" id="IPR005674">
    <property type="entry name" value="CocE/Ser_esterase"/>
</dbReference>
<evidence type="ECO:0000313" key="3">
    <source>
        <dbReference type="EMBL" id="OJF95616.1"/>
    </source>
</evidence>
<dbReference type="SUPFAM" id="SSF53474">
    <property type="entry name" value="alpha/beta-Hydrolases"/>
    <property type="match status" value="1"/>
</dbReference>
<dbReference type="SUPFAM" id="SSF49785">
    <property type="entry name" value="Galactose-binding domain-like"/>
    <property type="match status" value="1"/>
</dbReference>
<dbReference type="EMBL" id="LSRP01000092">
    <property type="protein sequence ID" value="OJF95616.1"/>
    <property type="molecule type" value="Genomic_DNA"/>
</dbReference>
<dbReference type="PANTHER" id="PTHR43056:SF10">
    <property type="entry name" value="COCE_NOND FAMILY, PUTATIVE (AFU_ORTHOLOGUE AFUA_7G00600)-RELATED"/>
    <property type="match status" value="1"/>
</dbReference>
<dbReference type="GO" id="GO:0008239">
    <property type="term" value="F:dipeptidyl-peptidase activity"/>
    <property type="evidence" value="ECO:0007669"/>
    <property type="project" value="InterPro"/>
</dbReference>
<evidence type="ECO:0000256" key="1">
    <source>
        <dbReference type="ARBA" id="ARBA00022801"/>
    </source>
</evidence>
<dbReference type="SMART" id="SM00939">
    <property type="entry name" value="PepX_C"/>
    <property type="match status" value="1"/>
</dbReference>
<sequence length="665" mass="73538">MTTGKFSVIENQWIVLEDGTRLAARIWMPDGADQDPVPAVFEFLPYRKRDGTSPRDESTYPVFAEAGIAGVRVDIRGSGESDGVIDGEYTPLELENACELIAWIAAQPWSNGSVGMMGISWGGFNCLQVAALKPPALKAVISIASTVDRYNDDIHYKNGTHLSAQLSWAATMLAYQSRAPDPELVGDRWRAMWMERLENEPFFLEEWLGHQRRDDYWKHGSICEDFDGFPVPAMVIAGWADGYRNTPMLAVEGLGDKAKALIGPWVHKYPHFALPKPRADFHGEAIAWWNHWLRGKDTGVEALPQMRAYILDGPKPALRRNTDPGFWIAKDSWTPPRMQPMHVGPTSALDVGKGQANAVRDIYLKSPLDTGTASGEWFTLKPDAEMAGDQRVDDAGSLTFQSASLTEAFDALGQPVLTLDVACDADWANLAVRLVDMHPDGAATRVTFGVLNLSHRDGNAEPKPMPKGEKTTVRLVLDACGYRFGVGHRIRLSLSTSYWPTILPAPIDPGLTIDTGSIALDLPMLGEHRAIVMPEPENLDPLPTYIEHAPSETRRTVEHDLTHGTTNYRIHEDTGLFEHPGTGLSTRQLRDEIWSIASGDPLSMKGVSTWTCDMARPGWFVRTVCVASIACTNGEWLISAKVEAFEGQTLVFEKTFEKAVARDFM</sequence>
<dbReference type="InterPro" id="IPR050585">
    <property type="entry name" value="Xaa-Pro_dipeptidyl-ppase/CocE"/>
</dbReference>
<keyword evidence="4" id="KW-1185">Reference proteome</keyword>
<dbReference type="Gene3D" id="3.40.50.1820">
    <property type="entry name" value="alpha/beta hydrolase"/>
    <property type="match status" value="1"/>
</dbReference>
<dbReference type="PANTHER" id="PTHR43056">
    <property type="entry name" value="PEPTIDASE S9 PROLYL OLIGOPEPTIDASE"/>
    <property type="match status" value="1"/>
</dbReference>
<keyword evidence="1" id="KW-0378">Hydrolase</keyword>
<dbReference type="InterPro" id="IPR008979">
    <property type="entry name" value="Galactose-bd-like_sf"/>
</dbReference>
<name>A0A657LSI9_9HYPH</name>
<dbReference type="NCBIfam" id="TIGR00976">
    <property type="entry name" value="CocE_NonD"/>
    <property type="match status" value="1"/>
</dbReference>
<dbReference type="Gene3D" id="2.60.120.260">
    <property type="entry name" value="Galactose-binding domain-like"/>
    <property type="match status" value="1"/>
</dbReference>
<evidence type="ECO:0000259" key="2">
    <source>
        <dbReference type="SMART" id="SM00939"/>
    </source>
</evidence>